<name>A0A8H4SRC9_9HYPO</name>
<feature type="region of interest" description="Disordered" evidence="1">
    <location>
        <begin position="172"/>
        <end position="201"/>
    </location>
</feature>
<dbReference type="EMBL" id="JABFAI010000446">
    <property type="protein sequence ID" value="KAF4944308.1"/>
    <property type="molecule type" value="Genomic_DNA"/>
</dbReference>
<dbReference type="OrthoDB" id="5372708at2759"/>
<reference evidence="2" key="2">
    <citation type="submission" date="2020-05" db="EMBL/GenBank/DDBJ databases">
        <authorList>
            <person name="Kim H.-S."/>
            <person name="Proctor R.H."/>
            <person name="Brown D.W."/>
        </authorList>
    </citation>
    <scope>NUCLEOTIDE SEQUENCE</scope>
    <source>
        <strain evidence="2">NRRL 45417</strain>
    </source>
</reference>
<evidence type="ECO:0000256" key="1">
    <source>
        <dbReference type="SAM" id="MobiDB-lite"/>
    </source>
</evidence>
<dbReference type="Proteomes" id="UP000604273">
    <property type="component" value="Unassembled WGS sequence"/>
</dbReference>
<protein>
    <submittedName>
        <fullName evidence="2">Uncharacterized protein</fullName>
    </submittedName>
</protein>
<dbReference type="AlphaFoldDB" id="A0A8H4SRC9"/>
<sequence>MAELPRAFTTLKAQVKNMVPLLDMRHVNVPLKAEALPTMGPPDKEKKTRKDWVYWCCGSPDCRCMSLHEQGNDEPEPSADDFLSVSHIGRIITFGKTYINYPDDYPKDRQPGDTILKIQEAYRPSDNRIRNEEYLDGIMLDDDELILVADREFHVSQDSIIDFCCITLDRESGDDTQGPSFLSDDSKKTHHPNCPRKPRKTRHENHEWIVRRVIQDGRGLAWFAHLPAIRAEHELAVYGRSYFADVWDRPAPGDHPQVVSLPCLIVSEHARWSYIRTRFWNAAAARPELDGMDLIDWITSWITDALRPNVHAGNHLLRFLEEYAGLANIGTLVRESIQKCFKLIVYQTNLKDCERFLLGVKVKLQLVCRLLVLGAFDDECSALVEQMKRILKIYPTCRH</sequence>
<evidence type="ECO:0000313" key="3">
    <source>
        <dbReference type="Proteomes" id="UP000604273"/>
    </source>
</evidence>
<gene>
    <name evidence="2" type="ORF">FGADI_12792</name>
</gene>
<organism evidence="2 3">
    <name type="scientific">Fusarium gaditjirri</name>
    <dbReference type="NCBI Taxonomy" id="282569"/>
    <lineage>
        <taxon>Eukaryota</taxon>
        <taxon>Fungi</taxon>
        <taxon>Dikarya</taxon>
        <taxon>Ascomycota</taxon>
        <taxon>Pezizomycotina</taxon>
        <taxon>Sordariomycetes</taxon>
        <taxon>Hypocreomycetidae</taxon>
        <taxon>Hypocreales</taxon>
        <taxon>Nectriaceae</taxon>
        <taxon>Fusarium</taxon>
        <taxon>Fusarium nisikadoi species complex</taxon>
    </lineage>
</organism>
<evidence type="ECO:0000313" key="2">
    <source>
        <dbReference type="EMBL" id="KAF4944308.1"/>
    </source>
</evidence>
<feature type="compositionally biased region" description="Basic residues" evidence="1">
    <location>
        <begin position="188"/>
        <end position="201"/>
    </location>
</feature>
<proteinExistence type="predicted"/>
<keyword evidence="3" id="KW-1185">Reference proteome</keyword>
<reference evidence="2" key="1">
    <citation type="journal article" date="2020" name="BMC Genomics">
        <title>Correction to: Identification and distribution of gene clusters required for synthesis of sphingolipid metabolism inhibitors in diverse species of the filamentous fungus Fusarium.</title>
        <authorList>
            <person name="Kim H.S."/>
            <person name="Lohmar J.M."/>
            <person name="Busman M."/>
            <person name="Brown D.W."/>
            <person name="Naumann T.A."/>
            <person name="Divon H.H."/>
            <person name="Lysoe E."/>
            <person name="Uhlig S."/>
            <person name="Proctor R.H."/>
        </authorList>
    </citation>
    <scope>NUCLEOTIDE SEQUENCE</scope>
    <source>
        <strain evidence="2">NRRL 45417</strain>
    </source>
</reference>
<accession>A0A8H4SRC9</accession>
<comment type="caution">
    <text evidence="2">The sequence shown here is derived from an EMBL/GenBank/DDBJ whole genome shotgun (WGS) entry which is preliminary data.</text>
</comment>